<evidence type="ECO:0000259" key="4">
    <source>
        <dbReference type="SMART" id="SM00470"/>
    </source>
</evidence>
<evidence type="ECO:0000256" key="2">
    <source>
        <dbReference type="ARBA" id="ARBA00022829"/>
    </source>
</evidence>
<name>A0ABS0F037_9BACL</name>
<evidence type="ECO:0000256" key="3">
    <source>
        <dbReference type="ARBA" id="ARBA00023125"/>
    </source>
</evidence>
<dbReference type="SUPFAM" id="SSF109709">
    <property type="entry name" value="KorB DNA-binding domain-like"/>
    <property type="match status" value="1"/>
</dbReference>
<dbReference type="InterPro" id="IPR004437">
    <property type="entry name" value="ParB/RepB/Spo0J"/>
</dbReference>
<reference evidence="5 6" key="1">
    <citation type="submission" date="2020-11" db="EMBL/GenBank/DDBJ databases">
        <title>Genomic insight of Alicyclobacillus mali FL 18 reveals a new arsenic-resistant strain, with potential in environmental biotechnology.</title>
        <authorList>
            <person name="Fiorentino G."/>
            <person name="Gallo G."/>
            <person name="Aulitto M."/>
        </authorList>
    </citation>
    <scope>NUCLEOTIDE SEQUENCE [LARGE SCALE GENOMIC DNA]</scope>
    <source>
        <strain evidence="5 6">FL 18</strain>
    </source>
</reference>
<organism evidence="5 6">
    <name type="scientific">Alicyclobacillus mali</name>
    <name type="common">ex Roth et al. 2021</name>
    <dbReference type="NCBI Taxonomy" id="1123961"/>
    <lineage>
        <taxon>Bacteria</taxon>
        <taxon>Bacillati</taxon>
        <taxon>Bacillota</taxon>
        <taxon>Bacilli</taxon>
        <taxon>Bacillales</taxon>
        <taxon>Alicyclobacillaceae</taxon>
        <taxon>Alicyclobacillus</taxon>
    </lineage>
</organism>
<sequence length="282" mass="32329">MAKRGLGRGLDALIPQLNVSDEDHIVQIDIRDLRPNPYQPRRTFNEERLQELCASIREHGILQPLIVRKSQVKGFDIVAGERRYRAAKMAGLQVVPAVVRDLSDVLLMEIALIENLQREDLNPIEVADAYAKLIEKCHMTQDELAKRVGQSRSHITNMLRLLQLPVQIQDMVSRGTLTMGHARALLSVEDANEQLRLAEQTVKEAWSVRKLETVIYQPKKVSRETQKTGLSTEYRRYQEQVQAYLGTSVRIQPGKKRGKIEIDYYSEDDLRRIMDLMLAHAP</sequence>
<dbReference type="Pfam" id="PF23552">
    <property type="entry name" value="ParB_C"/>
    <property type="match status" value="1"/>
</dbReference>
<accession>A0ABS0F037</accession>
<protein>
    <submittedName>
        <fullName evidence="5">ParB/RepB/Spo0J family partition protein</fullName>
    </submittedName>
</protein>
<dbReference type="SMART" id="SM00470">
    <property type="entry name" value="ParB"/>
    <property type="match status" value="1"/>
</dbReference>
<evidence type="ECO:0000313" key="6">
    <source>
        <dbReference type="Proteomes" id="UP000642910"/>
    </source>
</evidence>
<dbReference type="Proteomes" id="UP000642910">
    <property type="component" value="Unassembled WGS sequence"/>
</dbReference>
<evidence type="ECO:0000313" key="5">
    <source>
        <dbReference type="EMBL" id="MBF8376668.1"/>
    </source>
</evidence>
<dbReference type="InterPro" id="IPR041468">
    <property type="entry name" value="HTH_ParB/Spo0J"/>
</dbReference>
<dbReference type="EMBL" id="JADPKZ010000024">
    <property type="protein sequence ID" value="MBF8376668.1"/>
    <property type="molecule type" value="Genomic_DNA"/>
</dbReference>
<dbReference type="PANTHER" id="PTHR33375:SF1">
    <property type="entry name" value="CHROMOSOME-PARTITIONING PROTEIN PARB-RELATED"/>
    <property type="match status" value="1"/>
</dbReference>
<dbReference type="Pfam" id="PF17762">
    <property type="entry name" value="HTH_ParB"/>
    <property type="match status" value="1"/>
</dbReference>
<dbReference type="NCBIfam" id="TIGR00180">
    <property type="entry name" value="parB_part"/>
    <property type="match status" value="1"/>
</dbReference>
<keyword evidence="3" id="KW-0238">DNA-binding</keyword>
<dbReference type="RefSeq" id="WP_195866967.1">
    <property type="nucleotide sequence ID" value="NZ_JADPKZ010000024.1"/>
</dbReference>
<dbReference type="PANTHER" id="PTHR33375">
    <property type="entry name" value="CHROMOSOME-PARTITIONING PROTEIN PARB-RELATED"/>
    <property type="match status" value="1"/>
</dbReference>
<dbReference type="CDD" id="cd16393">
    <property type="entry name" value="SPO0J_N"/>
    <property type="match status" value="1"/>
</dbReference>
<feature type="domain" description="ParB-like N-terminal" evidence="4">
    <location>
        <begin position="26"/>
        <end position="116"/>
    </location>
</feature>
<comment type="similarity">
    <text evidence="1">Belongs to the ParB family.</text>
</comment>
<dbReference type="InterPro" id="IPR036086">
    <property type="entry name" value="ParB/Sulfiredoxin_sf"/>
</dbReference>
<dbReference type="Gene3D" id="1.10.10.2830">
    <property type="match status" value="1"/>
</dbReference>
<dbReference type="InterPro" id="IPR057240">
    <property type="entry name" value="ParB_dimer_C"/>
</dbReference>
<comment type="caution">
    <text evidence="5">The sequence shown here is derived from an EMBL/GenBank/DDBJ whole genome shotgun (WGS) entry which is preliminary data.</text>
</comment>
<dbReference type="InterPro" id="IPR003115">
    <property type="entry name" value="ParB_N"/>
</dbReference>
<gene>
    <name evidence="5" type="ORF">IW967_02095</name>
</gene>
<evidence type="ECO:0000256" key="1">
    <source>
        <dbReference type="ARBA" id="ARBA00006295"/>
    </source>
</evidence>
<dbReference type="SUPFAM" id="SSF110849">
    <property type="entry name" value="ParB/Sulfiredoxin"/>
    <property type="match status" value="1"/>
</dbReference>
<dbReference type="Pfam" id="PF02195">
    <property type="entry name" value="ParB_N"/>
    <property type="match status" value="1"/>
</dbReference>
<dbReference type="InterPro" id="IPR050336">
    <property type="entry name" value="Chromosome_partition/occlusion"/>
</dbReference>
<keyword evidence="2" id="KW-0159">Chromosome partition</keyword>
<keyword evidence="6" id="KW-1185">Reference proteome</keyword>
<dbReference type="Gene3D" id="3.90.1530.30">
    <property type="match status" value="1"/>
</dbReference>
<proteinExistence type="inferred from homology"/>